<comment type="caution">
    <text evidence="10">The sequence shown here is derived from an EMBL/GenBank/DDBJ whole genome shotgun (WGS) entry which is preliminary data.</text>
</comment>
<evidence type="ECO:0000313" key="10">
    <source>
        <dbReference type="EMBL" id="RST84351.1"/>
    </source>
</evidence>
<dbReference type="PROSITE" id="PS52029">
    <property type="entry name" value="LD_TPASE"/>
    <property type="match status" value="1"/>
</dbReference>
<keyword evidence="4 7" id="KW-0133">Cell shape</keyword>
<gene>
    <name evidence="10" type="ORF">EJC49_21300</name>
</gene>
<comment type="pathway">
    <text evidence="1 7">Cell wall biogenesis; peptidoglycan biosynthesis.</text>
</comment>
<dbReference type="GO" id="GO:0071972">
    <property type="term" value="F:peptidoglycan L,D-transpeptidase activity"/>
    <property type="evidence" value="ECO:0007669"/>
    <property type="project" value="TreeGrafter"/>
</dbReference>
<evidence type="ECO:0000256" key="7">
    <source>
        <dbReference type="PROSITE-ProRule" id="PRU01373"/>
    </source>
</evidence>
<dbReference type="Pfam" id="PF03734">
    <property type="entry name" value="YkuD"/>
    <property type="match status" value="1"/>
</dbReference>
<feature type="active site" description="Proton donor/acceptor" evidence="7">
    <location>
        <position position="432"/>
    </location>
</feature>
<keyword evidence="5 7" id="KW-0573">Peptidoglycan synthesis</keyword>
<dbReference type="PANTHER" id="PTHR30582">
    <property type="entry name" value="L,D-TRANSPEPTIDASE"/>
    <property type="match status" value="1"/>
</dbReference>
<dbReference type="SUPFAM" id="SSF141523">
    <property type="entry name" value="L,D-transpeptidase catalytic domain-like"/>
    <property type="match status" value="1"/>
</dbReference>
<organism evidence="10 11">
    <name type="scientific">Aquibium carbonis</name>
    <dbReference type="NCBI Taxonomy" id="2495581"/>
    <lineage>
        <taxon>Bacteria</taxon>
        <taxon>Pseudomonadati</taxon>
        <taxon>Pseudomonadota</taxon>
        <taxon>Alphaproteobacteria</taxon>
        <taxon>Hyphomicrobiales</taxon>
        <taxon>Phyllobacteriaceae</taxon>
        <taxon>Aquibium</taxon>
    </lineage>
</organism>
<sequence length="473" mass="52099">MSLPAPSAGIKLAQNGGVDVYFDSRGRRVLVDSRTGEVIAIEEPQRRGAGIDRLRDAGILPSIPGNDPAALERYRLFREQQLGLREAPEPVYRESRRDAGRYGLYDEYDYDDDDGFGDRPFRDDDYRVYRERNRPVERRVLPPYPDGQYARGEPVERQPLPENPITGSTPPSSGQPVVRPGDGQPSIAAPRKMETEQVARLQVLLDRAGASPGVIDGKMGSNVQKALDALVEMTGERLDPNDTARIEASLMETGGPAFMTYELTPEDVAGPYVASIPEDYGQKATLERMSYTSTSEMLAERFHMDEDYLKALNPSVDFNRPGMLVRVANPGKPKTGKVERIVADKGRKQVRAYDIDGKLIAAYPATIGSTDTPSPSGTVKVERIALNPQYTYNPKINFKQGDNDKVLTIPPGPNGPVGSVWIALSKPTYGIHGTPEPSRIGKTNSHGCVRLTNWDATELANMVRPGIFVQFID</sequence>
<dbReference type="Gene3D" id="2.40.440.10">
    <property type="entry name" value="L,D-transpeptidase catalytic domain-like"/>
    <property type="match status" value="1"/>
</dbReference>
<proteinExistence type="inferred from homology"/>
<evidence type="ECO:0000313" key="11">
    <source>
        <dbReference type="Proteomes" id="UP000278398"/>
    </source>
</evidence>
<accession>A0A3S0A5G1</accession>
<reference evidence="10 11" key="1">
    <citation type="submission" date="2018-12" db="EMBL/GenBank/DDBJ databases">
        <title>Mesorhizobium carbonis sp. nov., isolated from coal mine water.</title>
        <authorList>
            <person name="Xin W."/>
            <person name="Xu Z."/>
            <person name="Xiang F."/>
            <person name="Zhang J."/>
            <person name="Xi L."/>
            <person name="Liu J."/>
        </authorList>
    </citation>
    <scope>NUCLEOTIDE SEQUENCE [LARGE SCALE GENOMIC DNA]</scope>
    <source>
        <strain evidence="10 11">B2.3</strain>
    </source>
</reference>
<dbReference type="GO" id="GO:0071555">
    <property type="term" value="P:cell wall organization"/>
    <property type="evidence" value="ECO:0007669"/>
    <property type="project" value="UniProtKB-UniRule"/>
</dbReference>
<dbReference type="UniPathway" id="UPA00219"/>
<dbReference type="EMBL" id="RWKW01000096">
    <property type="protein sequence ID" value="RST84351.1"/>
    <property type="molecule type" value="Genomic_DNA"/>
</dbReference>
<feature type="region of interest" description="Disordered" evidence="8">
    <location>
        <begin position="138"/>
        <end position="188"/>
    </location>
</feature>
<dbReference type="GO" id="GO:0008360">
    <property type="term" value="P:regulation of cell shape"/>
    <property type="evidence" value="ECO:0007669"/>
    <property type="project" value="UniProtKB-UniRule"/>
</dbReference>
<dbReference type="CDD" id="cd16913">
    <property type="entry name" value="YkuD_like"/>
    <property type="match status" value="1"/>
</dbReference>
<dbReference type="GO" id="GO:0018104">
    <property type="term" value="P:peptidoglycan-protein cross-linking"/>
    <property type="evidence" value="ECO:0007669"/>
    <property type="project" value="TreeGrafter"/>
</dbReference>
<evidence type="ECO:0000256" key="8">
    <source>
        <dbReference type="SAM" id="MobiDB-lite"/>
    </source>
</evidence>
<name>A0A3S0A5G1_9HYPH</name>
<dbReference type="InterPro" id="IPR005490">
    <property type="entry name" value="LD_TPept_cat_dom"/>
</dbReference>
<keyword evidence="11" id="KW-1185">Reference proteome</keyword>
<evidence type="ECO:0000256" key="6">
    <source>
        <dbReference type="ARBA" id="ARBA00023316"/>
    </source>
</evidence>
<dbReference type="PANTHER" id="PTHR30582:SF30">
    <property type="entry name" value="BLR4375 PROTEIN"/>
    <property type="match status" value="1"/>
</dbReference>
<protein>
    <submittedName>
        <fullName evidence="10">L,D-transpeptidase</fullName>
    </submittedName>
</protein>
<dbReference type="InterPro" id="IPR050979">
    <property type="entry name" value="LD-transpeptidase"/>
</dbReference>
<dbReference type="GO" id="GO:0016740">
    <property type="term" value="F:transferase activity"/>
    <property type="evidence" value="ECO:0007669"/>
    <property type="project" value="UniProtKB-KW"/>
</dbReference>
<dbReference type="InterPro" id="IPR038063">
    <property type="entry name" value="Transpep_catalytic_dom"/>
</dbReference>
<feature type="active site" description="Nucleophile" evidence="7">
    <location>
        <position position="448"/>
    </location>
</feature>
<feature type="compositionally biased region" description="Polar residues" evidence="8">
    <location>
        <begin position="165"/>
        <end position="175"/>
    </location>
</feature>
<evidence type="ECO:0000256" key="2">
    <source>
        <dbReference type="ARBA" id="ARBA00005992"/>
    </source>
</evidence>
<evidence type="ECO:0000256" key="1">
    <source>
        <dbReference type="ARBA" id="ARBA00004752"/>
    </source>
</evidence>
<evidence type="ECO:0000256" key="3">
    <source>
        <dbReference type="ARBA" id="ARBA00022679"/>
    </source>
</evidence>
<comment type="similarity">
    <text evidence="2">Belongs to the YkuD family.</text>
</comment>
<evidence type="ECO:0000256" key="5">
    <source>
        <dbReference type="ARBA" id="ARBA00022984"/>
    </source>
</evidence>
<keyword evidence="6 7" id="KW-0961">Cell wall biogenesis/degradation</keyword>
<dbReference type="Proteomes" id="UP000278398">
    <property type="component" value="Unassembled WGS sequence"/>
</dbReference>
<feature type="domain" description="L,D-TPase catalytic" evidence="9">
    <location>
        <begin position="339"/>
        <end position="472"/>
    </location>
</feature>
<dbReference type="OrthoDB" id="9787225at2"/>
<keyword evidence="3" id="KW-0808">Transferase</keyword>
<dbReference type="GO" id="GO:0005576">
    <property type="term" value="C:extracellular region"/>
    <property type="evidence" value="ECO:0007669"/>
    <property type="project" value="TreeGrafter"/>
</dbReference>
<evidence type="ECO:0000256" key="4">
    <source>
        <dbReference type="ARBA" id="ARBA00022960"/>
    </source>
</evidence>
<dbReference type="AlphaFoldDB" id="A0A3S0A5G1"/>
<evidence type="ECO:0000259" key="9">
    <source>
        <dbReference type="PROSITE" id="PS52029"/>
    </source>
</evidence>